<keyword evidence="7" id="KW-1185">Reference proteome</keyword>
<evidence type="ECO:0000313" key="6">
    <source>
        <dbReference type="EMBL" id="MED7827337.1"/>
    </source>
</evidence>
<dbReference type="RefSeq" id="WP_329511719.1">
    <property type="nucleotide sequence ID" value="NZ_BAAAYZ010000151.1"/>
</dbReference>
<evidence type="ECO:0000256" key="2">
    <source>
        <dbReference type="ARBA" id="ARBA00023125"/>
    </source>
</evidence>
<dbReference type="InterPro" id="IPR050109">
    <property type="entry name" value="HTH-type_TetR-like_transc_reg"/>
</dbReference>
<comment type="caution">
    <text evidence="6">The sequence shown here is derived from an EMBL/GenBank/DDBJ whole genome shotgun (WGS) entry which is preliminary data.</text>
</comment>
<dbReference type="PRINTS" id="PR00455">
    <property type="entry name" value="HTHTETR"/>
</dbReference>
<keyword evidence="1" id="KW-0805">Transcription regulation</keyword>
<dbReference type="InterPro" id="IPR001647">
    <property type="entry name" value="HTH_TetR"/>
</dbReference>
<reference evidence="6" key="1">
    <citation type="submission" date="2024-01" db="EMBL/GenBank/DDBJ databases">
        <title>First draft genome sequence data of TA4-1, the type strain of Gram-positive actinobacterium Streptomyces chiangmaiensis.</title>
        <authorList>
            <person name="Yasawong M."/>
            <person name="Nantapong N."/>
        </authorList>
    </citation>
    <scope>NUCLEOTIDE SEQUENCE</scope>
    <source>
        <strain evidence="6">TA4-1</strain>
    </source>
</reference>
<protein>
    <submittedName>
        <fullName evidence="6">Helix-turn-helix domain-containing protein</fullName>
    </submittedName>
</protein>
<dbReference type="InterPro" id="IPR009057">
    <property type="entry name" value="Homeodomain-like_sf"/>
</dbReference>
<evidence type="ECO:0000313" key="7">
    <source>
        <dbReference type="Proteomes" id="UP001333996"/>
    </source>
</evidence>
<evidence type="ECO:0000256" key="1">
    <source>
        <dbReference type="ARBA" id="ARBA00023015"/>
    </source>
</evidence>
<proteinExistence type="predicted"/>
<dbReference type="Proteomes" id="UP001333996">
    <property type="component" value="Unassembled WGS sequence"/>
</dbReference>
<dbReference type="Pfam" id="PF00440">
    <property type="entry name" value="TetR_N"/>
    <property type="match status" value="1"/>
</dbReference>
<evidence type="ECO:0000256" key="3">
    <source>
        <dbReference type="ARBA" id="ARBA00023163"/>
    </source>
</evidence>
<dbReference type="EMBL" id="JAYWVC010000224">
    <property type="protein sequence ID" value="MED7827337.1"/>
    <property type="molecule type" value="Genomic_DNA"/>
</dbReference>
<dbReference type="Pfam" id="PF21943">
    <property type="entry name" value="TetR_C_46"/>
    <property type="match status" value="1"/>
</dbReference>
<feature type="DNA-binding region" description="H-T-H motif" evidence="4">
    <location>
        <begin position="38"/>
        <end position="57"/>
    </location>
</feature>
<dbReference type="PANTHER" id="PTHR30055:SF174">
    <property type="entry name" value="TRANSCRIPTIONAL REGULATORY PROTEIN (PROBABLY TETR-FAMILY)-RELATED"/>
    <property type="match status" value="1"/>
</dbReference>
<feature type="domain" description="HTH tetR-type" evidence="5">
    <location>
        <begin position="15"/>
        <end position="75"/>
    </location>
</feature>
<organism evidence="6 7">
    <name type="scientific">Streptomyces chiangmaiensis</name>
    <dbReference type="NCBI Taxonomy" id="766497"/>
    <lineage>
        <taxon>Bacteria</taxon>
        <taxon>Bacillati</taxon>
        <taxon>Actinomycetota</taxon>
        <taxon>Actinomycetes</taxon>
        <taxon>Kitasatosporales</taxon>
        <taxon>Streptomycetaceae</taxon>
        <taxon>Streptomyces</taxon>
    </lineage>
</organism>
<accession>A0ABU7FTD5</accession>
<dbReference type="PROSITE" id="PS50977">
    <property type="entry name" value="HTH_TETR_2"/>
    <property type="match status" value="1"/>
</dbReference>
<evidence type="ECO:0000256" key="4">
    <source>
        <dbReference type="PROSITE-ProRule" id="PRU00335"/>
    </source>
</evidence>
<gene>
    <name evidence="6" type="ORF">VXC91_36895</name>
</gene>
<sequence length="206" mass="22788">MSSDRTAARTRLDPAARREQLLQIGARLFAEQPFEEVSIEEISSLAGVSRGLMYRYFATKRDLFRAVVQEAADRLVEPTAPDSDLPLEECLTAGLDAYISAFEANAALIRAAYAGAATADEEVRAIIAAQARGHEGNILATLTSMGAVETPRLRMAVRGWVLMCRMLVLDWLDTREITREELRDLCHRSLLALVDDELGPRARTDP</sequence>
<name>A0ABU7FTD5_9ACTN</name>
<dbReference type="InterPro" id="IPR054129">
    <property type="entry name" value="DesT_TetR_C"/>
</dbReference>
<keyword evidence="3" id="KW-0804">Transcription</keyword>
<keyword evidence="2 4" id="KW-0238">DNA-binding</keyword>
<dbReference type="Gene3D" id="1.10.357.10">
    <property type="entry name" value="Tetracycline Repressor, domain 2"/>
    <property type="match status" value="1"/>
</dbReference>
<evidence type="ECO:0000259" key="5">
    <source>
        <dbReference type="PROSITE" id="PS50977"/>
    </source>
</evidence>
<dbReference type="SUPFAM" id="SSF46689">
    <property type="entry name" value="Homeodomain-like"/>
    <property type="match status" value="1"/>
</dbReference>
<dbReference type="PANTHER" id="PTHR30055">
    <property type="entry name" value="HTH-TYPE TRANSCRIPTIONAL REGULATOR RUTR"/>
    <property type="match status" value="1"/>
</dbReference>